<keyword evidence="1" id="KW-0732">Signal</keyword>
<name>A0ABR0EEC2_ZASCE</name>
<keyword evidence="3" id="KW-1185">Reference proteome</keyword>
<evidence type="ECO:0000313" key="2">
    <source>
        <dbReference type="EMBL" id="KAK4499631.1"/>
    </source>
</evidence>
<dbReference type="Proteomes" id="UP001305779">
    <property type="component" value="Unassembled WGS sequence"/>
</dbReference>
<reference evidence="2 3" key="1">
    <citation type="journal article" date="2023" name="G3 (Bethesda)">
        <title>A chromosome-level genome assembly of Zasmidium syzygii isolated from banana leaves.</title>
        <authorList>
            <person name="van Westerhoven A.C."/>
            <person name="Mehrabi R."/>
            <person name="Talebi R."/>
            <person name="Steentjes M.B.F."/>
            <person name="Corcolon B."/>
            <person name="Chong P.A."/>
            <person name="Kema G.H.J."/>
            <person name="Seidl M.F."/>
        </authorList>
    </citation>
    <scope>NUCLEOTIDE SEQUENCE [LARGE SCALE GENOMIC DNA]</scope>
    <source>
        <strain evidence="2 3">P124</strain>
    </source>
</reference>
<gene>
    <name evidence="2" type="ORF">PRZ48_010149</name>
</gene>
<protein>
    <submittedName>
        <fullName evidence="2">Uncharacterized protein</fullName>
    </submittedName>
</protein>
<evidence type="ECO:0000256" key="1">
    <source>
        <dbReference type="SAM" id="SignalP"/>
    </source>
</evidence>
<dbReference type="EMBL" id="JAXOVC010000007">
    <property type="protein sequence ID" value="KAK4499631.1"/>
    <property type="molecule type" value="Genomic_DNA"/>
</dbReference>
<comment type="caution">
    <text evidence="2">The sequence shown here is derived from an EMBL/GenBank/DDBJ whole genome shotgun (WGS) entry which is preliminary data.</text>
</comment>
<sequence>MQTFATIMSSMLLFSSTGFALPAPNDSADANEATLQRRDNVICYNQGYSRSRETLVTAIDKFCDELDADQALWKNKYRENTFDTVFVSVTPKQCKAIDKPRECKIIMRQPVDGCNTDSANIKQGGTVDTSCATWRVDPNL</sequence>
<feature type="chain" id="PRO_5045357405" evidence="1">
    <location>
        <begin position="21"/>
        <end position="140"/>
    </location>
</feature>
<feature type="signal peptide" evidence="1">
    <location>
        <begin position="1"/>
        <end position="20"/>
    </location>
</feature>
<accession>A0ABR0EEC2</accession>
<evidence type="ECO:0000313" key="3">
    <source>
        <dbReference type="Proteomes" id="UP001305779"/>
    </source>
</evidence>
<organism evidence="2 3">
    <name type="scientific">Zasmidium cellare</name>
    <name type="common">Wine cellar mold</name>
    <name type="synonym">Racodium cellare</name>
    <dbReference type="NCBI Taxonomy" id="395010"/>
    <lineage>
        <taxon>Eukaryota</taxon>
        <taxon>Fungi</taxon>
        <taxon>Dikarya</taxon>
        <taxon>Ascomycota</taxon>
        <taxon>Pezizomycotina</taxon>
        <taxon>Dothideomycetes</taxon>
        <taxon>Dothideomycetidae</taxon>
        <taxon>Mycosphaerellales</taxon>
        <taxon>Mycosphaerellaceae</taxon>
        <taxon>Zasmidium</taxon>
    </lineage>
</organism>
<proteinExistence type="predicted"/>